<dbReference type="OrthoDB" id="674604at2759"/>
<keyword evidence="5" id="KW-0418">Kinase</keyword>
<dbReference type="PROSITE" id="PS00678">
    <property type="entry name" value="WD_REPEATS_1"/>
    <property type="match status" value="3"/>
</dbReference>
<keyword evidence="2" id="KW-0677">Repeat</keyword>
<keyword evidence="5" id="KW-0808">Transferase</keyword>
<dbReference type="Proteomes" id="UP000027456">
    <property type="component" value="Unassembled WGS sequence"/>
</dbReference>
<gene>
    <name evidence="5" type="ORF">V565_104370</name>
</gene>
<keyword evidence="1 3" id="KW-0853">WD repeat</keyword>
<feature type="repeat" description="WD" evidence="3">
    <location>
        <begin position="182"/>
        <end position="223"/>
    </location>
</feature>
<evidence type="ECO:0000256" key="2">
    <source>
        <dbReference type="ARBA" id="ARBA00022737"/>
    </source>
</evidence>
<sequence>MIVHEGHTSAVRSVVFSPDGKSVASGSADQTIRIWHAHNPSSIGEPLRGHSHSIWSVAYSPVGNIIASGSHDQTIRLWDWNTHRHIDQPLLRDHLLYSIAFSPDAKLIASGGGHYSPHSSAFSVQLANVQNMTAAANPFKGHTSFIYSVQFSPQGTSLVSGSVDKTIRIWDVERGTTTVGPLKGHTDSVRSVALSPDGSQILSGSFDHTLRLWDTRSGEMIGNPYEGHTGYAFSVAFAPRETYIASGSGDNTVRLWDIRTGRQVGLFEGHTAWVYSVAFSPCGHYIASGSGDCKVVIRSILGEDKDSKLAHPSESRNIFNRMRAAHEMFFWSKMDHPNIHRLQGVIVFRDLWLAMVSEWMENGNLHQYLRKYPGADRYRLCVHVASGLEYMHGCNTVYIYLMQLNVLVSSDGTAKLTDFDFSIVHESSASIFSEHGRLGSFRWMAPELLLEDEPRKTTQSDVYALGMEIFSGEVPYSECRQSFRVLVTLQQGKVPARPVERLKNDNQGNAMWQLLLRCWSRDVSERPSSKDVLDTVSRLFTIRCFTFNVMHVTRSTAALSCR</sequence>
<proteinExistence type="predicted"/>
<dbReference type="PROSITE" id="PS50082">
    <property type="entry name" value="WD_REPEATS_2"/>
    <property type="match status" value="6"/>
</dbReference>
<feature type="repeat" description="WD" evidence="3">
    <location>
        <begin position="139"/>
        <end position="180"/>
    </location>
</feature>
<dbReference type="PANTHER" id="PTHR19848">
    <property type="entry name" value="WD40 REPEAT PROTEIN"/>
    <property type="match status" value="1"/>
</dbReference>
<dbReference type="PROSITE" id="PS50011">
    <property type="entry name" value="PROTEIN_KINASE_DOM"/>
    <property type="match status" value="1"/>
</dbReference>
<evidence type="ECO:0000313" key="5">
    <source>
        <dbReference type="EMBL" id="KEP49255.1"/>
    </source>
</evidence>
<feature type="repeat" description="WD" evidence="3">
    <location>
        <begin position="225"/>
        <end position="266"/>
    </location>
</feature>
<dbReference type="InterPro" id="IPR001245">
    <property type="entry name" value="Ser-Thr/Tyr_kinase_cat_dom"/>
</dbReference>
<dbReference type="SMART" id="SM00320">
    <property type="entry name" value="WD40"/>
    <property type="match status" value="6"/>
</dbReference>
<evidence type="ECO:0000256" key="3">
    <source>
        <dbReference type="PROSITE-ProRule" id="PRU00221"/>
    </source>
</evidence>
<dbReference type="CDD" id="cd00200">
    <property type="entry name" value="WD40"/>
    <property type="match status" value="1"/>
</dbReference>
<dbReference type="AlphaFoldDB" id="A0A074RVF2"/>
<dbReference type="InterPro" id="IPR015943">
    <property type="entry name" value="WD40/YVTN_repeat-like_dom_sf"/>
</dbReference>
<accession>A0A074RVF2</accession>
<dbReference type="InterPro" id="IPR011047">
    <property type="entry name" value="Quinoprotein_ADH-like_sf"/>
</dbReference>
<dbReference type="Pfam" id="PF07714">
    <property type="entry name" value="PK_Tyr_Ser-Thr"/>
    <property type="match status" value="1"/>
</dbReference>
<dbReference type="EMBL" id="AZST01000385">
    <property type="protein sequence ID" value="KEP49255.1"/>
    <property type="molecule type" value="Genomic_DNA"/>
</dbReference>
<dbReference type="SUPFAM" id="SSF50998">
    <property type="entry name" value="Quinoprotein alcohol dehydrogenase-like"/>
    <property type="match status" value="1"/>
</dbReference>
<dbReference type="PROSITE" id="PS50294">
    <property type="entry name" value="WD_REPEATS_REGION"/>
    <property type="match status" value="5"/>
</dbReference>
<dbReference type="STRING" id="1423351.A0A074RVF2"/>
<reference evidence="5 6" key="1">
    <citation type="submission" date="2013-12" db="EMBL/GenBank/DDBJ databases">
        <authorList>
            <person name="Cubeta M."/>
            <person name="Pakala S."/>
            <person name="Fedorova N."/>
            <person name="Thomas E."/>
            <person name="Dean R."/>
            <person name="Jabaji S."/>
            <person name="Neate S."/>
            <person name="Toda T."/>
            <person name="Tavantzis S."/>
            <person name="Vilgalys R."/>
            <person name="Bharathan N."/>
            <person name="Pakala S."/>
            <person name="Losada L.S."/>
            <person name="Zafar N."/>
            <person name="Nierman W."/>
        </authorList>
    </citation>
    <scope>NUCLEOTIDE SEQUENCE [LARGE SCALE GENOMIC DNA]</scope>
    <source>
        <strain evidence="5 6">123E</strain>
    </source>
</reference>
<feature type="repeat" description="WD" evidence="3">
    <location>
        <begin position="4"/>
        <end position="45"/>
    </location>
</feature>
<dbReference type="HOGENOM" id="CLU_000288_57_24_1"/>
<feature type="repeat" description="WD" evidence="3">
    <location>
        <begin position="267"/>
        <end position="297"/>
    </location>
</feature>
<evidence type="ECO:0000259" key="4">
    <source>
        <dbReference type="PROSITE" id="PS50011"/>
    </source>
</evidence>
<dbReference type="Pfam" id="PF00400">
    <property type="entry name" value="WD40"/>
    <property type="match status" value="6"/>
</dbReference>
<evidence type="ECO:0000256" key="1">
    <source>
        <dbReference type="ARBA" id="ARBA00022574"/>
    </source>
</evidence>
<evidence type="ECO:0000313" key="6">
    <source>
        <dbReference type="Proteomes" id="UP000027456"/>
    </source>
</evidence>
<name>A0A074RVF2_9AGAM</name>
<organism evidence="5 6">
    <name type="scientific">Rhizoctonia solani 123E</name>
    <dbReference type="NCBI Taxonomy" id="1423351"/>
    <lineage>
        <taxon>Eukaryota</taxon>
        <taxon>Fungi</taxon>
        <taxon>Dikarya</taxon>
        <taxon>Basidiomycota</taxon>
        <taxon>Agaricomycotina</taxon>
        <taxon>Agaricomycetes</taxon>
        <taxon>Cantharellales</taxon>
        <taxon>Ceratobasidiaceae</taxon>
        <taxon>Rhizoctonia</taxon>
    </lineage>
</organism>
<dbReference type="PRINTS" id="PR00320">
    <property type="entry name" value="GPROTEINBRPT"/>
</dbReference>
<dbReference type="GO" id="GO:0005524">
    <property type="term" value="F:ATP binding"/>
    <property type="evidence" value="ECO:0007669"/>
    <property type="project" value="InterPro"/>
</dbReference>
<dbReference type="InterPro" id="IPR011009">
    <property type="entry name" value="Kinase-like_dom_sf"/>
</dbReference>
<dbReference type="Gene3D" id="2.130.10.10">
    <property type="entry name" value="YVTN repeat-like/Quinoprotein amine dehydrogenase"/>
    <property type="match status" value="3"/>
</dbReference>
<dbReference type="GO" id="GO:0004672">
    <property type="term" value="F:protein kinase activity"/>
    <property type="evidence" value="ECO:0007669"/>
    <property type="project" value="InterPro"/>
</dbReference>
<feature type="domain" description="Protein kinase" evidence="4">
    <location>
        <begin position="260"/>
        <end position="540"/>
    </location>
</feature>
<dbReference type="InterPro" id="IPR000719">
    <property type="entry name" value="Prot_kinase_dom"/>
</dbReference>
<dbReference type="InterPro" id="IPR020472">
    <property type="entry name" value="WD40_PAC1"/>
</dbReference>
<dbReference type="SUPFAM" id="SSF56112">
    <property type="entry name" value="Protein kinase-like (PK-like)"/>
    <property type="match status" value="1"/>
</dbReference>
<comment type="caution">
    <text evidence="5">The sequence shown here is derived from an EMBL/GenBank/DDBJ whole genome shotgun (WGS) entry which is preliminary data.</text>
</comment>
<feature type="repeat" description="WD" evidence="3">
    <location>
        <begin position="47"/>
        <end position="88"/>
    </location>
</feature>
<protein>
    <submittedName>
        <fullName evidence="5">Tyrosine kinase catalytic domain protein</fullName>
    </submittedName>
</protein>
<dbReference type="PANTHER" id="PTHR19848:SF8">
    <property type="entry name" value="F-BOX AND WD REPEAT DOMAIN CONTAINING 7"/>
    <property type="match status" value="1"/>
</dbReference>
<keyword evidence="6" id="KW-1185">Reference proteome</keyword>
<dbReference type="InterPro" id="IPR019775">
    <property type="entry name" value="WD40_repeat_CS"/>
</dbReference>
<dbReference type="Gene3D" id="1.10.510.10">
    <property type="entry name" value="Transferase(Phosphotransferase) domain 1"/>
    <property type="match status" value="1"/>
</dbReference>
<dbReference type="InterPro" id="IPR001680">
    <property type="entry name" value="WD40_rpt"/>
</dbReference>